<feature type="signal peptide" evidence="2">
    <location>
        <begin position="1"/>
        <end position="27"/>
    </location>
</feature>
<dbReference type="EMBL" id="JAAIKC010000018">
    <property type="protein sequence ID" value="NEW09479.1"/>
    <property type="molecule type" value="Genomic_DNA"/>
</dbReference>
<feature type="region of interest" description="Disordered" evidence="1">
    <location>
        <begin position="264"/>
        <end position="312"/>
    </location>
</feature>
<feature type="chain" id="PRO_5026153262" description="DUF5666 domain-containing protein" evidence="2">
    <location>
        <begin position="28"/>
        <end position="312"/>
    </location>
</feature>
<accession>A0A6G4A6P6</accession>
<comment type="caution">
    <text evidence="3">The sequence shown here is derived from an EMBL/GenBank/DDBJ whole genome shotgun (WGS) entry which is preliminary data.</text>
</comment>
<proteinExistence type="predicted"/>
<organism evidence="3">
    <name type="scientific">Paenibacillus sp. SYP-B3998</name>
    <dbReference type="NCBI Taxonomy" id="2678564"/>
    <lineage>
        <taxon>Bacteria</taxon>
        <taxon>Bacillati</taxon>
        <taxon>Bacillota</taxon>
        <taxon>Bacilli</taxon>
        <taxon>Bacillales</taxon>
        <taxon>Paenibacillaceae</taxon>
        <taxon>Paenibacillus</taxon>
    </lineage>
</organism>
<feature type="compositionally biased region" description="Polar residues" evidence="1">
    <location>
        <begin position="135"/>
        <end position="144"/>
    </location>
</feature>
<keyword evidence="2" id="KW-0732">Signal</keyword>
<sequence>MHKRKLLFTILSIAMVVLLFCGWTAFAATSSPTSTSASVKGTFQSVTSDGTQVTVTTNDGDQTIPLAKSVWVYRNEQKAQLSDLKSGDSLELILNSKQQAAYVKASTKDITAPEPKQPIPASPIPTPTPAASGASELSTGNPTNMPVASLSPSAPLPSSQAPSAQVKQVYPGLDGIDLKVDGKHFKLHIQQTQSSSGQDYDLNIKPEGSGNVHLKGNAAAAWIKELLSTVDLTSSNAEQQLLTELAEHYGLDASKLNVQMKASWEKNKDISKQNKDDDQGEERKNRDKKVEKAEKKEDHKKNDNQHGSKHED</sequence>
<reference evidence="3" key="1">
    <citation type="submission" date="2020-02" db="EMBL/GenBank/DDBJ databases">
        <authorList>
            <person name="Shen X.-R."/>
            <person name="Zhang Y.-X."/>
        </authorList>
    </citation>
    <scope>NUCLEOTIDE SEQUENCE</scope>
    <source>
        <strain evidence="3">SYP-B3998</strain>
    </source>
</reference>
<feature type="compositionally biased region" description="Pro residues" evidence="1">
    <location>
        <begin position="115"/>
        <end position="128"/>
    </location>
</feature>
<name>A0A6G4A6P6_9BACL</name>
<protein>
    <recommendedName>
        <fullName evidence="4">DUF5666 domain-containing protein</fullName>
    </recommendedName>
</protein>
<dbReference type="AlphaFoldDB" id="A0A6G4A6P6"/>
<evidence type="ECO:0008006" key="4">
    <source>
        <dbReference type="Google" id="ProtNLM"/>
    </source>
</evidence>
<dbReference type="RefSeq" id="WP_163953365.1">
    <property type="nucleotide sequence ID" value="NZ_JAAIKC010000018.1"/>
</dbReference>
<feature type="compositionally biased region" description="Low complexity" evidence="1">
    <location>
        <begin position="146"/>
        <end position="165"/>
    </location>
</feature>
<feature type="region of interest" description="Disordered" evidence="1">
    <location>
        <begin position="108"/>
        <end position="165"/>
    </location>
</feature>
<evidence type="ECO:0000313" key="3">
    <source>
        <dbReference type="EMBL" id="NEW09479.1"/>
    </source>
</evidence>
<gene>
    <name evidence="3" type="ORF">GK047_26410</name>
</gene>
<evidence type="ECO:0000256" key="1">
    <source>
        <dbReference type="SAM" id="MobiDB-lite"/>
    </source>
</evidence>
<evidence type="ECO:0000256" key="2">
    <source>
        <dbReference type="SAM" id="SignalP"/>
    </source>
</evidence>